<evidence type="ECO:0000313" key="2">
    <source>
        <dbReference type="EMBL" id="TKA50511.1"/>
    </source>
</evidence>
<keyword evidence="3" id="KW-1185">Reference proteome</keyword>
<accession>A0A4U0VM93</accession>
<dbReference type="Proteomes" id="UP000309340">
    <property type="component" value="Unassembled WGS sequence"/>
</dbReference>
<name>A0A4U0VM93_9PEZI</name>
<dbReference type="AlphaFoldDB" id="A0A4U0VM93"/>
<gene>
    <name evidence="2" type="ORF">B0A55_11921</name>
</gene>
<reference evidence="2 3" key="1">
    <citation type="submission" date="2017-03" db="EMBL/GenBank/DDBJ databases">
        <title>Genomes of endolithic fungi from Antarctica.</title>
        <authorList>
            <person name="Coleine C."/>
            <person name="Masonjones S."/>
            <person name="Stajich J.E."/>
        </authorList>
    </citation>
    <scope>NUCLEOTIDE SEQUENCE [LARGE SCALE GENOMIC DNA]</scope>
    <source>
        <strain evidence="2 3">CCFEE 5184</strain>
    </source>
</reference>
<proteinExistence type="predicted"/>
<evidence type="ECO:0000313" key="3">
    <source>
        <dbReference type="Proteomes" id="UP000309340"/>
    </source>
</evidence>
<sequence length="169" mass="18739">MDPLEPDAVLKARALQVGRASYVAKLKQDHGDELAILKRNHANEVTELEAKHKVALADAETQLAQSSPAVLHQEQAAMDFCIGRVREDFAGQIARLEAENQRLREVSHRHKVRPNVRGTPSQKQAPLRVTKGLIKLTNATLLLKPVDPVSLNVPHYPQVAQKCCNPLRS</sequence>
<organism evidence="2 3">
    <name type="scientific">Friedmanniomyces simplex</name>
    <dbReference type="NCBI Taxonomy" id="329884"/>
    <lineage>
        <taxon>Eukaryota</taxon>
        <taxon>Fungi</taxon>
        <taxon>Dikarya</taxon>
        <taxon>Ascomycota</taxon>
        <taxon>Pezizomycotina</taxon>
        <taxon>Dothideomycetes</taxon>
        <taxon>Dothideomycetidae</taxon>
        <taxon>Mycosphaerellales</taxon>
        <taxon>Teratosphaeriaceae</taxon>
        <taxon>Friedmanniomyces</taxon>
    </lineage>
</organism>
<dbReference type="OrthoDB" id="10264376at2759"/>
<protein>
    <submittedName>
        <fullName evidence="2">Uncharacterized protein</fullName>
    </submittedName>
</protein>
<evidence type="ECO:0000256" key="1">
    <source>
        <dbReference type="SAM" id="Coils"/>
    </source>
</evidence>
<comment type="caution">
    <text evidence="2">The sequence shown here is derived from an EMBL/GenBank/DDBJ whole genome shotgun (WGS) entry which is preliminary data.</text>
</comment>
<feature type="coiled-coil region" evidence="1">
    <location>
        <begin position="86"/>
        <end position="113"/>
    </location>
</feature>
<keyword evidence="1" id="KW-0175">Coiled coil</keyword>
<dbReference type="EMBL" id="NAJQ01001960">
    <property type="protein sequence ID" value="TKA50511.1"/>
    <property type="molecule type" value="Genomic_DNA"/>
</dbReference>